<dbReference type="Gene3D" id="1.10.10.10">
    <property type="entry name" value="Winged helix-like DNA-binding domain superfamily/Winged helix DNA-binding domain"/>
    <property type="match status" value="1"/>
</dbReference>
<evidence type="ECO:0000259" key="2">
    <source>
        <dbReference type="Pfam" id="PF13280"/>
    </source>
</evidence>
<dbReference type="STRING" id="632955.GCA_000829675_01408"/>
<evidence type="ECO:0000313" key="3">
    <source>
        <dbReference type="EMBL" id="EPF79870.1"/>
    </source>
</evidence>
<dbReference type="Pfam" id="PF08279">
    <property type="entry name" value="HTH_11"/>
    <property type="match status" value="1"/>
</dbReference>
<proteinExistence type="predicted"/>
<dbReference type="eggNOG" id="COG2378">
    <property type="taxonomic scope" value="Bacteria"/>
</dbReference>
<dbReference type="InterPro" id="IPR051534">
    <property type="entry name" value="CBASS_pafABC_assoc_protein"/>
</dbReference>
<dbReference type="PANTHER" id="PTHR34580:SF3">
    <property type="entry name" value="PROTEIN PAFB"/>
    <property type="match status" value="1"/>
</dbReference>
<dbReference type="HOGENOM" id="CLU_041141_7_1_6"/>
<dbReference type="Pfam" id="PF13280">
    <property type="entry name" value="WYL"/>
    <property type="match status" value="1"/>
</dbReference>
<dbReference type="Proteomes" id="UP000014568">
    <property type="component" value="Unassembled WGS sequence"/>
</dbReference>
<sequence length="225" mass="26339">MQLLRSYRYPVSAQNLAQELDISVRTLYRDIELLREQGANIQGEAGLGYVLIEDLALPPLQLDHGEIEALVLGLRWVCRHSDEHLVKSAKNLFHKIQHVLPSAMQEALHNSPMLVGSEYRPQQGENHFTQLIRQAIQDQSILNIEYIDGKKEPSERRIYPLALAYFNEVRLLLGWCEKRHAFRSFRIDRIQQLHNTLQNYQPNRAFLLQQWFNESGISNQDFYFN</sequence>
<feature type="domain" description="Helix-turn-helix type 11" evidence="1">
    <location>
        <begin position="1"/>
        <end position="49"/>
    </location>
</feature>
<dbReference type="InterPro" id="IPR036388">
    <property type="entry name" value="WH-like_DNA-bd_sf"/>
</dbReference>
<dbReference type="PATRIC" id="fig|421052.3.peg.749"/>
<dbReference type="PROSITE" id="PS52050">
    <property type="entry name" value="WYL"/>
    <property type="match status" value="1"/>
</dbReference>
<protein>
    <recommendedName>
        <fullName evidence="5">HTH deoR-type domain-containing protein</fullName>
    </recommendedName>
</protein>
<feature type="domain" description="WYL" evidence="2">
    <location>
        <begin position="130"/>
        <end position="193"/>
    </location>
</feature>
<evidence type="ECO:0008006" key="5">
    <source>
        <dbReference type="Google" id="ProtNLM"/>
    </source>
</evidence>
<name>S3NII6_9GAMM</name>
<keyword evidence="4" id="KW-1185">Reference proteome</keyword>
<reference evidence="3 4" key="1">
    <citation type="submission" date="2013-06" db="EMBL/GenBank/DDBJ databases">
        <title>The Genome Sequence of Acinetobacter rudis CIP 110305.</title>
        <authorList>
            <consortium name="The Broad Institute Genome Sequencing Platform"/>
            <consortium name="The Broad Institute Genome Sequencing Center for Infectious Disease"/>
            <person name="Cerqueira G."/>
            <person name="Feldgarden M."/>
            <person name="Courvalin P."/>
            <person name="Perichon B."/>
            <person name="Grillot-Courvalin C."/>
            <person name="Clermont D."/>
            <person name="Rocha E."/>
            <person name="Yoon E.-J."/>
            <person name="Nemec A."/>
            <person name="Young S.K."/>
            <person name="Zeng Q."/>
            <person name="Gargeya S."/>
            <person name="Fitzgerald M."/>
            <person name="Abouelleil A."/>
            <person name="Alvarado L."/>
            <person name="Berlin A.M."/>
            <person name="Chapman S.B."/>
            <person name="Dewar J."/>
            <person name="Goldberg J."/>
            <person name="Griggs A."/>
            <person name="Gujja S."/>
            <person name="Hansen M."/>
            <person name="Howarth C."/>
            <person name="Imamovic A."/>
            <person name="Larimer J."/>
            <person name="McCowan C."/>
            <person name="Murphy C."/>
            <person name="Pearson M."/>
            <person name="Priest M."/>
            <person name="Roberts A."/>
            <person name="Saif S."/>
            <person name="Shea T."/>
            <person name="Sykes S."/>
            <person name="Wortman J."/>
            <person name="Nusbaum C."/>
            <person name="Birren B."/>
        </authorList>
    </citation>
    <scope>NUCLEOTIDE SEQUENCE [LARGE SCALE GENOMIC DNA]</scope>
    <source>
        <strain evidence="3 4">CIP 110305</strain>
    </source>
</reference>
<evidence type="ECO:0000259" key="1">
    <source>
        <dbReference type="Pfam" id="PF08279"/>
    </source>
</evidence>
<dbReference type="PANTHER" id="PTHR34580">
    <property type="match status" value="1"/>
</dbReference>
<dbReference type="SUPFAM" id="SSF46785">
    <property type="entry name" value="Winged helix' DNA-binding domain"/>
    <property type="match status" value="1"/>
</dbReference>
<dbReference type="AlphaFoldDB" id="S3NII6"/>
<organism evidence="3 4">
    <name type="scientific">Acinetobacter rudis CIP 110305</name>
    <dbReference type="NCBI Taxonomy" id="421052"/>
    <lineage>
        <taxon>Bacteria</taxon>
        <taxon>Pseudomonadati</taxon>
        <taxon>Pseudomonadota</taxon>
        <taxon>Gammaproteobacteria</taxon>
        <taxon>Moraxellales</taxon>
        <taxon>Moraxellaceae</taxon>
        <taxon>Acinetobacter</taxon>
    </lineage>
</organism>
<comment type="caution">
    <text evidence="3">The sequence shown here is derived from an EMBL/GenBank/DDBJ whole genome shotgun (WGS) entry which is preliminary data.</text>
</comment>
<evidence type="ECO:0000313" key="4">
    <source>
        <dbReference type="Proteomes" id="UP000014568"/>
    </source>
</evidence>
<dbReference type="InterPro" id="IPR013196">
    <property type="entry name" value="HTH_11"/>
</dbReference>
<dbReference type="EMBL" id="ATGI01000006">
    <property type="protein sequence ID" value="EPF79870.1"/>
    <property type="molecule type" value="Genomic_DNA"/>
</dbReference>
<gene>
    <name evidence="3" type="ORF">F945_00758</name>
</gene>
<dbReference type="InterPro" id="IPR036390">
    <property type="entry name" value="WH_DNA-bd_sf"/>
</dbReference>
<accession>S3NII6</accession>
<dbReference type="InterPro" id="IPR026881">
    <property type="entry name" value="WYL_dom"/>
</dbReference>